<dbReference type="SUPFAM" id="SSF53474">
    <property type="entry name" value="alpha/beta-Hydrolases"/>
    <property type="match status" value="1"/>
</dbReference>
<accession>Q7VL10</accession>
<dbReference type="STRING" id="233412.HD_1682"/>
<dbReference type="AlphaFoldDB" id="Q7VL10"/>
<dbReference type="eggNOG" id="COG2830">
    <property type="taxonomic scope" value="Bacteria"/>
</dbReference>
<evidence type="ECO:0000313" key="1">
    <source>
        <dbReference type="EMBL" id="AAP96449.1"/>
    </source>
</evidence>
<protein>
    <recommendedName>
        <fullName evidence="3">Dithiobiotin synthetase</fullName>
    </recommendedName>
</protein>
<gene>
    <name evidence="1" type="ordered locus">HD_1682</name>
</gene>
<dbReference type="HOGENOM" id="CLU_085983_0_1_6"/>
<dbReference type="EMBL" id="AE017143">
    <property type="protein sequence ID" value="AAP96449.1"/>
    <property type="molecule type" value="Genomic_DNA"/>
</dbReference>
<organism evidence="1 2">
    <name type="scientific">Haemophilus ducreyi (strain 35000HP / ATCC 700724)</name>
    <dbReference type="NCBI Taxonomy" id="233412"/>
    <lineage>
        <taxon>Bacteria</taxon>
        <taxon>Pseudomonadati</taxon>
        <taxon>Pseudomonadota</taxon>
        <taxon>Gammaproteobacteria</taxon>
        <taxon>Pasteurellales</taxon>
        <taxon>Pasteurellaceae</taxon>
        <taxon>Haemophilus</taxon>
    </lineage>
</organism>
<keyword evidence="2" id="KW-1185">Reference proteome</keyword>
<dbReference type="InterPro" id="IPR029058">
    <property type="entry name" value="AB_hydrolase_fold"/>
</dbReference>
<dbReference type="Pfam" id="PF04301">
    <property type="entry name" value="BioG"/>
    <property type="match status" value="1"/>
</dbReference>
<dbReference type="KEGG" id="hdu:HD_1682"/>
<proteinExistence type="predicted"/>
<dbReference type="Proteomes" id="UP000001022">
    <property type="component" value="Chromosome"/>
</dbReference>
<dbReference type="Gene3D" id="3.40.50.1820">
    <property type="entry name" value="alpha/beta hydrolase"/>
    <property type="match status" value="1"/>
</dbReference>
<dbReference type="ESTHER" id="haedu-q7vl10">
    <property type="family name" value="BioG_Pimeloyl-ACP-methyl-esterase"/>
</dbReference>
<reference evidence="2" key="1">
    <citation type="submission" date="2003-06" db="EMBL/GenBank/DDBJ databases">
        <title>The complete genome sequence of Haemophilus ducreyi.</title>
        <authorList>
            <person name="Munson R.S. Jr."/>
            <person name="Ray W.C."/>
            <person name="Mahairas G."/>
            <person name="Sabo P."/>
            <person name="Mungur R."/>
            <person name="Johnson L."/>
            <person name="Nguyen D."/>
            <person name="Wang J."/>
            <person name="Forst C."/>
            <person name="Hood L."/>
        </authorList>
    </citation>
    <scope>NUCLEOTIDE SEQUENCE [LARGE SCALE GENOMIC DNA]</scope>
    <source>
        <strain evidence="2">35000HP / ATCC 700724</strain>
    </source>
</reference>
<name>Q7VL10_HAEDU</name>
<dbReference type="InterPro" id="IPR007398">
    <property type="entry name" value="BioG"/>
</dbReference>
<sequence>MMKSRFFSTNQPNLIIYFAGWATPLAVVNHLALPQNHDLLFCYDYRDLTFERPDLSHYQQIRLVAWSMGVWVAQKVCQTIPLVSATAVNGTLLPKHNDFGIPTAIFDGTLTSLNEVNRLKFARRMCGDKTQFERYQQLPDHRPFVDVLQELNSLNQAISDCETLPAKLLPWSHIFIGQKDKIFPAENQQRFWQQYPVKICPLEQGEHYLWHAFSDWEQLWQN</sequence>
<evidence type="ECO:0008006" key="3">
    <source>
        <dbReference type="Google" id="ProtNLM"/>
    </source>
</evidence>
<evidence type="ECO:0000313" key="2">
    <source>
        <dbReference type="Proteomes" id="UP000001022"/>
    </source>
</evidence>